<evidence type="ECO:0000256" key="1">
    <source>
        <dbReference type="SAM" id="MobiDB-lite"/>
    </source>
</evidence>
<dbReference type="EMBL" id="JARBHB010000015">
    <property type="protein sequence ID" value="KAJ8867916.1"/>
    <property type="molecule type" value="Genomic_DNA"/>
</dbReference>
<feature type="compositionally biased region" description="Low complexity" evidence="1">
    <location>
        <begin position="354"/>
        <end position="364"/>
    </location>
</feature>
<gene>
    <name evidence="2" type="ORF">PR048_031725</name>
</gene>
<reference evidence="2 3" key="1">
    <citation type="submission" date="2023-02" db="EMBL/GenBank/DDBJ databases">
        <title>LHISI_Scaffold_Assembly.</title>
        <authorList>
            <person name="Stuart O.P."/>
            <person name="Cleave R."/>
            <person name="Magrath M.J.L."/>
            <person name="Mikheyev A.S."/>
        </authorList>
    </citation>
    <scope>NUCLEOTIDE SEQUENCE [LARGE SCALE GENOMIC DNA]</scope>
    <source>
        <strain evidence="2">Daus_M_001</strain>
        <tissue evidence="2">Leg muscle</tissue>
    </source>
</reference>
<organism evidence="2 3">
    <name type="scientific">Dryococelus australis</name>
    <dbReference type="NCBI Taxonomy" id="614101"/>
    <lineage>
        <taxon>Eukaryota</taxon>
        <taxon>Metazoa</taxon>
        <taxon>Ecdysozoa</taxon>
        <taxon>Arthropoda</taxon>
        <taxon>Hexapoda</taxon>
        <taxon>Insecta</taxon>
        <taxon>Pterygota</taxon>
        <taxon>Neoptera</taxon>
        <taxon>Polyneoptera</taxon>
        <taxon>Phasmatodea</taxon>
        <taxon>Verophasmatodea</taxon>
        <taxon>Anareolatae</taxon>
        <taxon>Phasmatidae</taxon>
        <taxon>Eurycanthinae</taxon>
        <taxon>Dryococelus</taxon>
    </lineage>
</organism>
<comment type="caution">
    <text evidence="2">The sequence shown here is derived from an EMBL/GenBank/DDBJ whole genome shotgun (WGS) entry which is preliminary data.</text>
</comment>
<dbReference type="Proteomes" id="UP001159363">
    <property type="component" value="Chromosome 14"/>
</dbReference>
<feature type="region of interest" description="Disordered" evidence="1">
    <location>
        <begin position="339"/>
        <end position="364"/>
    </location>
</feature>
<protein>
    <submittedName>
        <fullName evidence="2">Uncharacterized protein</fullName>
    </submittedName>
</protein>
<accession>A0ABQ9GA52</accession>
<name>A0ABQ9GA52_9NEOP</name>
<sequence length="490" mass="56514">MGGNDLRSLAIDFWRSRPPSSPRWGSRSLFVPNYKNLMEKCRARKKENEQKWKESLEKDRLGNKKNQAKKKKIICKNEEIALKHRREKVRLRVQVWRKKKTLQRLNDSSYETPLGTYSCNNILHKAISKGSKALPFSPNKKKAVLNLLVKQSFGKELFTVKKPPQTRRLPVDIGTVRKFYNSDEVNWQTPGKHQQVKQFKWILPKITILFIKMRCKVHIGNIHSKFTAYNLRHSADDLHVEWNTFAPGHGKGAVDAIVTTSEDFYNCARELSPTVTVLYVPKSDVDSTSSFLNERWKDVKEIPGIRKFHHFQKAHGNFVFCGITVVSHSEKVQVTKSMYTDSEEEASTLPSINPEPSTETSSTTELLPCNINPGTYVFVSFAIGNKFDSLYKYVGICQTHVEDNDEVRVVFLKLHGKTGRLFMIDEHDEKYIQYDQIIKILSPPEIVTWEPEFQRPDETLPEFVESVRTLIRALDLTLPKAEIIDDACCE</sequence>
<feature type="region of interest" description="Disordered" evidence="1">
    <location>
        <begin position="45"/>
        <end position="68"/>
    </location>
</feature>
<keyword evidence="3" id="KW-1185">Reference proteome</keyword>
<feature type="compositionally biased region" description="Basic and acidic residues" evidence="1">
    <location>
        <begin position="45"/>
        <end position="62"/>
    </location>
</feature>
<evidence type="ECO:0000313" key="3">
    <source>
        <dbReference type="Proteomes" id="UP001159363"/>
    </source>
</evidence>
<evidence type="ECO:0000313" key="2">
    <source>
        <dbReference type="EMBL" id="KAJ8867916.1"/>
    </source>
</evidence>
<proteinExistence type="predicted"/>